<keyword evidence="12" id="KW-0436">Ligase</keyword>
<dbReference type="SUPFAM" id="SSF56235">
    <property type="entry name" value="N-terminal nucleophile aminohydrolases (Ntn hydrolases)"/>
    <property type="match status" value="1"/>
</dbReference>
<keyword evidence="6 8" id="KW-0315">Glutamine amidotransferase</keyword>
<evidence type="ECO:0000256" key="3">
    <source>
        <dbReference type="ARBA" id="ARBA00012737"/>
    </source>
</evidence>
<reference evidence="12 13" key="1">
    <citation type="submission" date="2016-06" db="EMBL/GenBank/DDBJ databases">
        <title>Genome sequence of endosymbiont of Candidatus Endolucinida thiodiazotropha.</title>
        <authorList>
            <person name="Poehlein A."/>
            <person name="Koenig S."/>
            <person name="Heiden S.E."/>
            <person name="Thuermer A."/>
            <person name="Voget S."/>
            <person name="Daniel R."/>
            <person name="Markert S."/>
            <person name="Gros O."/>
            <person name="Schweder T."/>
        </authorList>
    </citation>
    <scope>NUCLEOTIDE SEQUENCE [LARGE SCALE GENOMIC DNA]</scope>
    <source>
        <strain evidence="12 13">COS</strain>
    </source>
</reference>
<proteinExistence type="inferred from homology"/>
<dbReference type="GO" id="GO:0004066">
    <property type="term" value="F:asparagine synthase (glutamine-hydrolyzing) activity"/>
    <property type="evidence" value="ECO:0007669"/>
    <property type="project" value="UniProtKB-EC"/>
</dbReference>
<dbReference type="RefSeq" id="WP_069124742.1">
    <property type="nucleotide sequence ID" value="NZ_MARB01000010.1"/>
</dbReference>
<dbReference type="PROSITE" id="PS51278">
    <property type="entry name" value="GATASE_TYPE_2"/>
    <property type="match status" value="1"/>
</dbReference>
<dbReference type="PANTHER" id="PTHR43284">
    <property type="entry name" value="ASPARAGINE SYNTHETASE (GLUTAMINE-HYDROLYZING)"/>
    <property type="match status" value="1"/>
</dbReference>
<keyword evidence="13" id="KW-1185">Reference proteome</keyword>
<name>A0A7Z1AFC4_9GAMM</name>
<dbReference type="Gene3D" id="3.60.20.10">
    <property type="entry name" value="Glutamine Phosphoribosylpyrophosphate, subunit 1, domain 1"/>
    <property type="match status" value="1"/>
</dbReference>
<dbReference type="PIRSF" id="PIRSF001589">
    <property type="entry name" value="Asn_synthetase_glu-h"/>
    <property type="match status" value="1"/>
</dbReference>
<comment type="caution">
    <text evidence="12">The sequence shown here is derived from an EMBL/GenBank/DDBJ whole genome shotgun (WGS) entry which is preliminary data.</text>
</comment>
<feature type="domain" description="Glutamine amidotransferase type-2" evidence="11">
    <location>
        <begin position="2"/>
        <end position="213"/>
    </location>
</feature>
<comment type="catalytic activity">
    <reaction evidence="7">
        <text>L-aspartate + L-glutamine + ATP + H2O = L-asparagine + L-glutamate + AMP + diphosphate + H(+)</text>
        <dbReference type="Rhea" id="RHEA:12228"/>
        <dbReference type="ChEBI" id="CHEBI:15377"/>
        <dbReference type="ChEBI" id="CHEBI:15378"/>
        <dbReference type="ChEBI" id="CHEBI:29985"/>
        <dbReference type="ChEBI" id="CHEBI:29991"/>
        <dbReference type="ChEBI" id="CHEBI:30616"/>
        <dbReference type="ChEBI" id="CHEBI:33019"/>
        <dbReference type="ChEBI" id="CHEBI:58048"/>
        <dbReference type="ChEBI" id="CHEBI:58359"/>
        <dbReference type="ChEBI" id="CHEBI:456215"/>
        <dbReference type="EC" id="6.3.5.4"/>
    </reaction>
</comment>
<dbReference type="InterPro" id="IPR051786">
    <property type="entry name" value="ASN_synthetase/amidase"/>
</dbReference>
<dbReference type="Proteomes" id="UP000094769">
    <property type="component" value="Unassembled WGS sequence"/>
</dbReference>
<comment type="similarity">
    <text evidence="2">Belongs to the asparagine synthetase family.</text>
</comment>
<dbReference type="GO" id="GO:0006529">
    <property type="term" value="P:asparagine biosynthetic process"/>
    <property type="evidence" value="ECO:0007669"/>
    <property type="project" value="UniProtKB-KW"/>
</dbReference>
<dbReference type="EMBL" id="MARB01000010">
    <property type="protein sequence ID" value="ODJ87732.1"/>
    <property type="molecule type" value="Genomic_DNA"/>
</dbReference>
<evidence type="ECO:0000313" key="13">
    <source>
        <dbReference type="Proteomes" id="UP000094769"/>
    </source>
</evidence>
<dbReference type="Gene3D" id="3.40.50.620">
    <property type="entry name" value="HUPs"/>
    <property type="match status" value="1"/>
</dbReference>
<dbReference type="InterPro" id="IPR006426">
    <property type="entry name" value="Asn_synth_AEB"/>
</dbReference>
<keyword evidence="8" id="KW-0028">Amino-acid biosynthesis</keyword>
<dbReference type="Pfam" id="PF13537">
    <property type="entry name" value="GATase_7"/>
    <property type="match status" value="1"/>
</dbReference>
<keyword evidence="4 9" id="KW-0547">Nucleotide-binding</keyword>
<dbReference type="InterPro" id="IPR017932">
    <property type="entry name" value="GATase_2_dom"/>
</dbReference>
<feature type="binding site" evidence="9">
    <location>
        <position position="100"/>
    </location>
    <ligand>
        <name>L-glutamine</name>
        <dbReference type="ChEBI" id="CHEBI:58359"/>
    </ligand>
</feature>
<feature type="site" description="Important for beta-aspartyl-AMP intermediate formation" evidence="10">
    <location>
        <position position="364"/>
    </location>
</feature>
<dbReference type="InterPro" id="IPR014729">
    <property type="entry name" value="Rossmann-like_a/b/a_fold"/>
</dbReference>
<dbReference type="InterPro" id="IPR029055">
    <property type="entry name" value="Ntn_hydrolases_N"/>
</dbReference>
<comment type="pathway">
    <text evidence="1">Amino-acid biosynthesis; L-asparagine biosynthesis; L-asparagine from L-aspartate (L-Gln route): step 1/1.</text>
</comment>
<keyword evidence="5 9" id="KW-0067">ATP-binding</keyword>
<keyword evidence="8" id="KW-0061">Asparagine biosynthesis</keyword>
<feature type="active site" description="For GATase activity" evidence="8">
    <location>
        <position position="2"/>
    </location>
</feature>
<evidence type="ECO:0000259" key="11">
    <source>
        <dbReference type="PROSITE" id="PS51278"/>
    </source>
</evidence>
<protein>
    <recommendedName>
        <fullName evidence="3">asparagine synthase (glutamine-hydrolyzing)</fullName>
        <ecNumber evidence="3">6.3.5.4</ecNumber>
    </recommendedName>
</protein>
<dbReference type="InterPro" id="IPR033738">
    <property type="entry name" value="AsnB_N"/>
</dbReference>
<feature type="binding site" evidence="9">
    <location>
        <position position="289"/>
    </location>
    <ligand>
        <name>ATP</name>
        <dbReference type="ChEBI" id="CHEBI:30616"/>
    </ligand>
</feature>
<dbReference type="Pfam" id="PF00733">
    <property type="entry name" value="Asn_synthase"/>
    <property type="match status" value="1"/>
</dbReference>
<dbReference type="SUPFAM" id="SSF52402">
    <property type="entry name" value="Adenine nucleotide alpha hydrolases-like"/>
    <property type="match status" value="1"/>
</dbReference>
<evidence type="ECO:0000256" key="9">
    <source>
        <dbReference type="PIRSR" id="PIRSR001589-2"/>
    </source>
</evidence>
<evidence type="ECO:0000256" key="4">
    <source>
        <dbReference type="ARBA" id="ARBA00022741"/>
    </source>
</evidence>
<evidence type="ECO:0000256" key="1">
    <source>
        <dbReference type="ARBA" id="ARBA00005187"/>
    </source>
</evidence>
<dbReference type="CDD" id="cd00712">
    <property type="entry name" value="AsnB"/>
    <property type="match status" value="1"/>
</dbReference>
<accession>A0A7Z1AFC4</accession>
<dbReference type="AlphaFoldDB" id="A0A7Z1AFC4"/>
<evidence type="ECO:0000256" key="10">
    <source>
        <dbReference type="PIRSR" id="PIRSR001589-3"/>
    </source>
</evidence>
<dbReference type="PANTHER" id="PTHR43284:SF1">
    <property type="entry name" value="ASPARAGINE SYNTHETASE"/>
    <property type="match status" value="1"/>
</dbReference>
<dbReference type="NCBIfam" id="TIGR01536">
    <property type="entry name" value="asn_synth_AEB"/>
    <property type="match status" value="1"/>
</dbReference>
<dbReference type="EC" id="6.3.5.4" evidence="3"/>
<evidence type="ECO:0000256" key="7">
    <source>
        <dbReference type="ARBA" id="ARBA00048741"/>
    </source>
</evidence>
<organism evidence="12 13">
    <name type="scientific">Candidatus Thiodiazotropha endolucinida</name>
    <dbReference type="NCBI Taxonomy" id="1655433"/>
    <lineage>
        <taxon>Bacteria</taxon>
        <taxon>Pseudomonadati</taxon>
        <taxon>Pseudomonadota</taxon>
        <taxon>Gammaproteobacteria</taxon>
        <taxon>Chromatiales</taxon>
        <taxon>Sedimenticolaceae</taxon>
        <taxon>Candidatus Thiodiazotropha</taxon>
    </lineage>
</organism>
<dbReference type="InterPro" id="IPR001962">
    <property type="entry name" value="Asn_synthase"/>
</dbReference>
<gene>
    <name evidence="12" type="primary">asnB_2</name>
    <name evidence="12" type="ORF">CODIS_21500</name>
</gene>
<evidence type="ECO:0000256" key="8">
    <source>
        <dbReference type="PIRSR" id="PIRSR001589-1"/>
    </source>
</evidence>
<evidence type="ECO:0000256" key="6">
    <source>
        <dbReference type="ARBA" id="ARBA00022962"/>
    </source>
</evidence>
<dbReference type="CDD" id="cd01991">
    <property type="entry name" value="Asn_synthase_B_C"/>
    <property type="match status" value="1"/>
</dbReference>
<dbReference type="OrthoDB" id="9763290at2"/>
<dbReference type="GO" id="GO:0005524">
    <property type="term" value="F:ATP binding"/>
    <property type="evidence" value="ECO:0007669"/>
    <property type="project" value="UniProtKB-KW"/>
</dbReference>
<evidence type="ECO:0000313" key="12">
    <source>
        <dbReference type="EMBL" id="ODJ87732.1"/>
    </source>
</evidence>
<evidence type="ECO:0000256" key="2">
    <source>
        <dbReference type="ARBA" id="ARBA00005752"/>
    </source>
</evidence>
<sequence length="614" mass="70192">MCGIAGVLYLDSSKAVDKNRLSSMRDVFTYRGPDDSGLYISGAVGLAHRRLSIIGLSTGHQPMADNTRKYWIVFNGEIYNYKELKIELERKGYKFNTTSDTEVIVYLYKEYGYECVNHLNGMFAFAIYNENDKSLFLARDRMGIKPLYYSKTKTGFYFSSEIKAILEYGDVERRINNKSIYEYFMFRSVAGENTMFENVFSLLPGHYMVIKDSNTQIVNYWNLFDIPKDSTIDRFAALEGIESLLQDAIRIRLMSEVPLGTFCSGGIDSSLVTAIAAGIAGDNMNTFSVGFNEKNYDESEYAKLVSDKYGTKHHELVLNSDEFASLLRRSIMLNDEPLHFSNSVHILALSELAKHNVTVVLTGEGADELFLGYPRYLIPELLNKIRGISWITSPILKILASIISDHRLKKLSDFSSLDKNSLLMLNSAVNQKDVVDSAMKRNGIDSLDYRKYVTASMMNYEKTMDMVSIQDQLTYLVSILNRQDKMSMGASVEARVPFIDYRLVEFANSIPSPVKIEKNNTKMLIKLIAEKYLPRDLIYRRKSGFGVPISNWIKEKNGLGKTVKDVLYDTKSDENIDMDFVRDHYQMHVTEKKDASELLWTSVNYLMWRDIYSV</sequence>
<dbReference type="GO" id="GO:0005829">
    <property type="term" value="C:cytosol"/>
    <property type="evidence" value="ECO:0007669"/>
    <property type="project" value="TreeGrafter"/>
</dbReference>
<evidence type="ECO:0000256" key="5">
    <source>
        <dbReference type="ARBA" id="ARBA00022840"/>
    </source>
</evidence>